<keyword evidence="2" id="KW-0413">Isomerase</keyword>
<keyword evidence="3" id="KW-1185">Reference proteome</keyword>
<name>A0A7Y0AD28_9BACT</name>
<reference evidence="2 3" key="1">
    <citation type="submission" date="2020-04" db="EMBL/GenBank/DDBJ databases">
        <title>Hymenobacter polaris sp. nov., isolated from Arctic soil.</title>
        <authorList>
            <person name="Dahal R.H."/>
        </authorList>
    </citation>
    <scope>NUCLEOTIDE SEQUENCE [LARGE SCALE GENOMIC DNA]</scope>
    <source>
        <strain evidence="2 3">RP-2-7</strain>
    </source>
</reference>
<dbReference type="Proteomes" id="UP000559626">
    <property type="component" value="Unassembled WGS sequence"/>
</dbReference>
<dbReference type="InterPro" id="IPR006311">
    <property type="entry name" value="TAT_signal"/>
</dbReference>
<sequence>MTKRREFLKQAGALAAVAYAQPGQLLAAPAAAITKVGIQLYSLRDYIGQSTKSVLAKVAQAGYQEVETYGYSPATGFWGMQPAEFKAALAAQGLTTPSGHYGLDGYFRDGSETELNGIIAAAKGCGQTYVVVPSLDGKLLQSVADFKTIASRLNQAGKRCQAAGLRIGYHNHNFEFKPLGGTTLYEVLLKETDPKLVDFEMDIYWVVRAGQDPLELIKAHPGRFPLWHVKDMNKTRPELNTEIGTGSIDFRQLAAHAQEAGLKHLFMEQENFSLDAYQSITQSAAYMKNTLLPALQKG</sequence>
<dbReference type="Pfam" id="PF01261">
    <property type="entry name" value="AP_endonuc_2"/>
    <property type="match status" value="1"/>
</dbReference>
<dbReference type="PROSITE" id="PS51318">
    <property type="entry name" value="TAT"/>
    <property type="match status" value="1"/>
</dbReference>
<dbReference type="InterPro" id="IPR013022">
    <property type="entry name" value="Xyl_isomerase-like_TIM-brl"/>
</dbReference>
<comment type="caution">
    <text evidence="2">The sequence shown here is derived from an EMBL/GenBank/DDBJ whole genome shotgun (WGS) entry which is preliminary data.</text>
</comment>
<evidence type="ECO:0000313" key="2">
    <source>
        <dbReference type="EMBL" id="NML65138.1"/>
    </source>
</evidence>
<accession>A0A7Y0AD28</accession>
<proteinExistence type="predicted"/>
<evidence type="ECO:0000259" key="1">
    <source>
        <dbReference type="Pfam" id="PF01261"/>
    </source>
</evidence>
<dbReference type="GO" id="GO:0016853">
    <property type="term" value="F:isomerase activity"/>
    <property type="evidence" value="ECO:0007669"/>
    <property type="project" value="UniProtKB-KW"/>
</dbReference>
<dbReference type="PANTHER" id="PTHR12110">
    <property type="entry name" value="HYDROXYPYRUVATE ISOMERASE"/>
    <property type="match status" value="1"/>
</dbReference>
<dbReference type="EMBL" id="JABBGH010000001">
    <property type="protein sequence ID" value="NML65138.1"/>
    <property type="molecule type" value="Genomic_DNA"/>
</dbReference>
<evidence type="ECO:0000313" key="3">
    <source>
        <dbReference type="Proteomes" id="UP000559626"/>
    </source>
</evidence>
<gene>
    <name evidence="2" type="ORF">HHL22_07955</name>
</gene>
<dbReference type="InterPro" id="IPR036237">
    <property type="entry name" value="Xyl_isomerase-like_sf"/>
</dbReference>
<dbReference type="AlphaFoldDB" id="A0A7Y0AD28"/>
<protein>
    <submittedName>
        <fullName evidence="2">Sugar phosphate isomerase/epimerase</fullName>
    </submittedName>
</protein>
<dbReference type="InterPro" id="IPR050312">
    <property type="entry name" value="IolE/XylAMocC-like"/>
</dbReference>
<organism evidence="2 3">
    <name type="scientific">Hymenobacter polaris</name>
    <dbReference type="NCBI Taxonomy" id="2682546"/>
    <lineage>
        <taxon>Bacteria</taxon>
        <taxon>Pseudomonadati</taxon>
        <taxon>Bacteroidota</taxon>
        <taxon>Cytophagia</taxon>
        <taxon>Cytophagales</taxon>
        <taxon>Hymenobacteraceae</taxon>
        <taxon>Hymenobacter</taxon>
    </lineage>
</organism>
<dbReference type="PANTHER" id="PTHR12110:SF41">
    <property type="entry name" value="INOSOSE DEHYDRATASE"/>
    <property type="match status" value="1"/>
</dbReference>
<dbReference type="Gene3D" id="3.20.20.150">
    <property type="entry name" value="Divalent-metal-dependent TIM barrel enzymes"/>
    <property type="match status" value="1"/>
</dbReference>
<feature type="domain" description="Xylose isomerase-like TIM barrel" evidence="1">
    <location>
        <begin position="55"/>
        <end position="287"/>
    </location>
</feature>
<dbReference type="SUPFAM" id="SSF51658">
    <property type="entry name" value="Xylose isomerase-like"/>
    <property type="match status" value="1"/>
</dbReference>
<dbReference type="RefSeq" id="WP_169530391.1">
    <property type="nucleotide sequence ID" value="NZ_JABBGH010000001.1"/>
</dbReference>